<dbReference type="OrthoDB" id="9810350at2"/>
<dbReference type="HAMAP" id="MF_00115">
    <property type="entry name" value="MscL"/>
    <property type="match status" value="1"/>
</dbReference>
<evidence type="ECO:0000313" key="11">
    <source>
        <dbReference type="EMBL" id="RIX36688.1"/>
    </source>
</evidence>
<evidence type="ECO:0000256" key="10">
    <source>
        <dbReference type="SAM" id="MobiDB-lite"/>
    </source>
</evidence>
<dbReference type="AlphaFoldDB" id="A0A418Q9M7"/>
<dbReference type="Proteomes" id="UP000285278">
    <property type="component" value="Unassembled WGS sequence"/>
</dbReference>
<evidence type="ECO:0000256" key="5">
    <source>
        <dbReference type="ARBA" id="ARBA00022989"/>
    </source>
</evidence>
<dbReference type="Pfam" id="PF01741">
    <property type="entry name" value="MscL"/>
    <property type="match status" value="1"/>
</dbReference>
<dbReference type="STRING" id="1451189.CFAL_08580"/>
<comment type="subunit">
    <text evidence="9">Homopentamer.</text>
</comment>
<dbReference type="InterPro" id="IPR037673">
    <property type="entry name" value="MSC/AndL"/>
</dbReference>
<keyword evidence="6 9" id="KW-0406">Ion transport</keyword>
<keyword evidence="8 9" id="KW-0407">Ion channel</keyword>
<dbReference type="SUPFAM" id="SSF81330">
    <property type="entry name" value="Gated mechanosensitive channel"/>
    <property type="match status" value="1"/>
</dbReference>
<keyword evidence="12" id="KW-1185">Reference proteome</keyword>
<keyword evidence="4 9" id="KW-0812">Transmembrane</keyword>
<comment type="caution">
    <text evidence="9">Lacks conserved residue(s) required for the propagation of feature annotation.</text>
</comment>
<name>A0A418Q9M7_9CORY</name>
<feature type="compositionally biased region" description="Low complexity" evidence="10">
    <location>
        <begin position="135"/>
        <end position="145"/>
    </location>
</feature>
<keyword evidence="7 9" id="KW-0472">Membrane</keyword>
<dbReference type="InterPro" id="IPR001185">
    <property type="entry name" value="MS_channel"/>
</dbReference>
<keyword evidence="5 9" id="KW-1133">Transmembrane helix</keyword>
<keyword evidence="2 9" id="KW-0813">Transport</keyword>
<comment type="similarity">
    <text evidence="9">Belongs to the MscL family.</text>
</comment>
<feature type="transmembrane region" description="Helical" evidence="9">
    <location>
        <begin position="69"/>
        <end position="92"/>
    </location>
</feature>
<proteinExistence type="inferred from homology"/>
<evidence type="ECO:0000256" key="4">
    <source>
        <dbReference type="ARBA" id="ARBA00022692"/>
    </source>
</evidence>
<evidence type="ECO:0000256" key="3">
    <source>
        <dbReference type="ARBA" id="ARBA00022475"/>
    </source>
</evidence>
<evidence type="ECO:0000256" key="2">
    <source>
        <dbReference type="ARBA" id="ARBA00022448"/>
    </source>
</evidence>
<dbReference type="Gene3D" id="1.10.1200.120">
    <property type="entry name" value="Large-conductance mechanosensitive channel, MscL, domain 1"/>
    <property type="match status" value="1"/>
</dbReference>
<comment type="caution">
    <text evidence="11">The sequence shown here is derived from an EMBL/GenBank/DDBJ whole genome shotgun (WGS) entry which is preliminary data.</text>
</comment>
<evidence type="ECO:0000256" key="9">
    <source>
        <dbReference type="HAMAP-Rule" id="MF_00115"/>
    </source>
</evidence>
<dbReference type="GO" id="GO:0008381">
    <property type="term" value="F:mechanosensitive monoatomic ion channel activity"/>
    <property type="evidence" value="ECO:0007669"/>
    <property type="project" value="UniProtKB-UniRule"/>
</dbReference>
<gene>
    <name evidence="9 11" type="primary">mscL</name>
    <name evidence="11" type="ORF">D3M95_00275</name>
</gene>
<evidence type="ECO:0000256" key="7">
    <source>
        <dbReference type="ARBA" id="ARBA00023136"/>
    </source>
</evidence>
<evidence type="ECO:0000256" key="8">
    <source>
        <dbReference type="ARBA" id="ARBA00023303"/>
    </source>
</evidence>
<evidence type="ECO:0000313" key="12">
    <source>
        <dbReference type="Proteomes" id="UP000285278"/>
    </source>
</evidence>
<comment type="function">
    <text evidence="9">Channel that opens in response to stretch forces in the membrane lipid bilayer. May participate in the regulation of osmotic pressure changes within the cell.</text>
</comment>
<evidence type="ECO:0000256" key="1">
    <source>
        <dbReference type="ARBA" id="ARBA00004141"/>
    </source>
</evidence>
<dbReference type="EMBL" id="QXJK01000001">
    <property type="protein sequence ID" value="RIX36688.1"/>
    <property type="molecule type" value="Genomic_DNA"/>
</dbReference>
<organism evidence="11 12">
    <name type="scientific">Corynebacterium falsenii</name>
    <dbReference type="NCBI Taxonomy" id="108486"/>
    <lineage>
        <taxon>Bacteria</taxon>
        <taxon>Bacillati</taxon>
        <taxon>Actinomycetota</taxon>
        <taxon>Actinomycetes</taxon>
        <taxon>Mycobacteriales</taxon>
        <taxon>Corynebacteriaceae</taxon>
        <taxon>Corynebacterium</taxon>
    </lineage>
</organism>
<dbReference type="PRINTS" id="PR01264">
    <property type="entry name" value="MECHCHANNEL"/>
</dbReference>
<dbReference type="GO" id="GO:0005886">
    <property type="term" value="C:plasma membrane"/>
    <property type="evidence" value="ECO:0007669"/>
    <property type="project" value="UniProtKB-SubCell"/>
</dbReference>
<accession>A0A418Q9M7</accession>
<reference evidence="11 12" key="1">
    <citation type="submission" date="2018-09" db="EMBL/GenBank/DDBJ databases">
        <title>Optimization and identification of Corynebacterium falsenii FN1-14 from fish paste.</title>
        <authorList>
            <person name="Daroonpunt R."/>
            <person name="Tanasupawat S."/>
        </authorList>
    </citation>
    <scope>NUCLEOTIDE SEQUENCE [LARGE SCALE GENOMIC DNA]</scope>
    <source>
        <strain evidence="11 12">FN1-14</strain>
    </source>
</reference>
<protein>
    <recommendedName>
        <fullName evidence="9">Large-conductance mechanosensitive channel</fullName>
    </recommendedName>
</protein>
<dbReference type="RefSeq" id="WP_119664061.1">
    <property type="nucleotide sequence ID" value="NZ_CP083647.1"/>
</dbReference>
<keyword evidence="3 9" id="KW-1003">Cell membrane</keyword>
<feature type="compositionally biased region" description="Polar residues" evidence="10">
    <location>
        <begin position="147"/>
        <end position="157"/>
    </location>
</feature>
<feature type="region of interest" description="Disordered" evidence="10">
    <location>
        <begin position="135"/>
        <end position="157"/>
    </location>
</feature>
<dbReference type="InterPro" id="IPR036019">
    <property type="entry name" value="MscL_channel"/>
</dbReference>
<dbReference type="NCBIfam" id="TIGR00220">
    <property type="entry name" value="mscL"/>
    <property type="match status" value="1"/>
</dbReference>
<dbReference type="PANTHER" id="PTHR30266:SF2">
    <property type="entry name" value="LARGE-CONDUCTANCE MECHANOSENSITIVE CHANNEL"/>
    <property type="match status" value="1"/>
</dbReference>
<dbReference type="PANTHER" id="PTHR30266">
    <property type="entry name" value="MECHANOSENSITIVE CHANNEL MSCL"/>
    <property type="match status" value="1"/>
</dbReference>
<comment type="subcellular location">
    <subcellularLocation>
        <location evidence="9">Cell membrane</location>
        <topology evidence="9">Multi-pass membrane protein</topology>
    </subcellularLocation>
    <subcellularLocation>
        <location evidence="1">Membrane</location>
        <topology evidence="1">Multi-pass membrane protein</topology>
    </subcellularLocation>
</comment>
<evidence type="ECO:0000256" key="6">
    <source>
        <dbReference type="ARBA" id="ARBA00023065"/>
    </source>
</evidence>
<sequence>MFAGFKKFIMRGNVMELAVAVIIGSAFTAIVTAFTKGIIEPLLAAVGGSPDIGLGFHIRAGQDATFVDIGSVITAAINFLIVAAVIYFLMIVPMNKLAELNAARKGIDPDEATSASETELLTEIRDLLAAQQKATSAGTANAADAQVPTTTDTPQKD</sequence>